<sequence length="321" mass="34645">MSEFSKDKVTDLAAGLTYFAVLSLFPLLLALVSLLGVFGQGEETAQGLNGLVEQYAPAELAELLRGTITGLATQTGAGLALFTGLVGALWAASGYVGAFSRAMNRVYEVDEGRPFWKHKPQMLLLTLVMVIILAVIVFALLLSGDLARTVGDIVGLGDTAVLVWSIAKWPVIVALAVLLIALLYYFTPNVKQPRFRWISLGALVALIVSAVAVAAFSIYVSNFASYNATYGIIGSVIILLLGLWIINNVLLFGAEVDAEIERSRQLQGGIVAEGSIQLPPRDTKASEKLAEKHRKLKEQGRQLRREHGRDHSSDDEALRAP</sequence>
<feature type="transmembrane region" description="Helical" evidence="7">
    <location>
        <begin position="162"/>
        <end position="185"/>
    </location>
</feature>
<dbReference type="RefSeq" id="WP_281144889.1">
    <property type="nucleotide sequence ID" value="NZ_CP123967.1"/>
</dbReference>
<evidence type="ECO:0000256" key="2">
    <source>
        <dbReference type="ARBA" id="ARBA00022475"/>
    </source>
</evidence>
<dbReference type="EMBL" id="CP123967">
    <property type="protein sequence ID" value="WGT47153.1"/>
    <property type="molecule type" value="Genomic_DNA"/>
</dbReference>
<evidence type="ECO:0000256" key="6">
    <source>
        <dbReference type="SAM" id="MobiDB-lite"/>
    </source>
</evidence>
<dbReference type="PANTHER" id="PTHR30213">
    <property type="entry name" value="INNER MEMBRANE PROTEIN YHJD"/>
    <property type="match status" value="1"/>
</dbReference>
<feature type="transmembrane region" description="Helical" evidence="7">
    <location>
        <begin position="12"/>
        <end position="38"/>
    </location>
</feature>
<evidence type="ECO:0000256" key="3">
    <source>
        <dbReference type="ARBA" id="ARBA00022692"/>
    </source>
</evidence>
<keyword evidence="2" id="KW-1003">Cell membrane</keyword>
<dbReference type="PIRSF" id="PIRSF035875">
    <property type="entry name" value="RNase_BN"/>
    <property type="match status" value="1"/>
</dbReference>
<dbReference type="Proteomes" id="UP001244136">
    <property type="component" value="Chromosome"/>
</dbReference>
<feature type="transmembrane region" description="Helical" evidence="7">
    <location>
        <begin position="79"/>
        <end position="101"/>
    </location>
</feature>
<evidence type="ECO:0000256" key="7">
    <source>
        <dbReference type="SAM" id="Phobius"/>
    </source>
</evidence>
<feature type="transmembrane region" description="Helical" evidence="7">
    <location>
        <begin position="122"/>
        <end position="142"/>
    </location>
</feature>
<keyword evidence="3 7" id="KW-0812">Transmembrane</keyword>
<gene>
    <name evidence="8" type="ORF">QH948_13725</name>
</gene>
<dbReference type="NCBIfam" id="TIGR00765">
    <property type="entry name" value="yihY_not_rbn"/>
    <property type="match status" value="1"/>
</dbReference>
<evidence type="ECO:0000256" key="4">
    <source>
        <dbReference type="ARBA" id="ARBA00022989"/>
    </source>
</evidence>
<evidence type="ECO:0000313" key="9">
    <source>
        <dbReference type="Proteomes" id="UP001244136"/>
    </source>
</evidence>
<evidence type="ECO:0000256" key="1">
    <source>
        <dbReference type="ARBA" id="ARBA00004651"/>
    </source>
</evidence>
<dbReference type="InterPro" id="IPR017039">
    <property type="entry name" value="Virul_fac_BrkB"/>
</dbReference>
<protein>
    <submittedName>
        <fullName evidence="8">YihY/virulence factor BrkB family protein</fullName>
    </submittedName>
</protein>
<reference evidence="8 9" key="1">
    <citation type="journal article" date="2008" name="Int. J. Syst. Evol. Microbiol.">
        <title>Tessaracoccus flavescens sp. nov., isolated from marine sediment.</title>
        <authorList>
            <person name="Lee D.W."/>
            <person name="Lee S.D."/>
        </authorList>
    </citation>
    <scope>NUCLEOTIDE SEQUENCE [LARGE SCALE GENOMIC DNA]</scope>
    <source>
        <strain evidence="8 9">T21</strain>
    </source>
</reference>
<dbReference type="PANTHER" id="PTHR30213:SF0">
    <property type="entry name" value="UPF0761 MEMBRANE PROTEIN YIHY"/>
    <property type="match status" value="1"/>
</dbReference>
<feature type="transmembrane region" description="Helical" evidence="7">
    <location>
        <begin position="197"/>
        <end position="220"/>
    </location>
</feature>
<dbReference type="Pfam" id="PF03631">
    <property type="entry name" value="Virul_fac_BrkB"/>
    <property type="match status" value="1"/>
</dbReference>
<name>A0ABY8PXM6_9ACTN</name>
<evidence type="ECO:0000313" key="8">
    <source>
        <dbReference type="EMBL" id="WGT47153.1"/>
    </source>
</evidence>
<feature type="region of interest" description="Disordered" evidence="6">
    <location>
        <begin position="277"/>
        <end position="321"/>
    </location>
</feature>
<comment type="subcellular location">
    <subcellularLocation>
        <location evidence="1">Cell membrane</location>
        <topology evidence="1">Multi-pass membrane protein</topology>
    </subcellularLocation>
</comment>
<feature type="compositionally biased region" description="Basic and acidic residues" evidence="6">
    <location>
        <begin position="281"/>
        <end position="290"/>
    </location>
</feature>
<keyword evidence="5 7" id="KW-0472">Membrane</keyword>
<keyword evidence="9" id="KW-1185">Reference proteome</keyword>
<feature type="transmembrane region" description="Helical" evidence="7">
    <location>
        <begin position="232"/>
        <end position="254"/>
    </location>
</feature>
<accession>A0ABY8PXM6</accession>
<keyword evidence="4 7" id="KW-1133">Transmembrane helix</keyword>
<evidence type="ECO:0000256" key="5">
    <source>
        <dbReference type="ARBA" id="ARBA00023136"/>
    </source>
</evidence>
<organism evidence="8 9">
    <name type="scientific">Tessaracoccus lacteus</name>
    <dbReference type="NCBI Taxonomy" id="3041766"/>
    <lineage>
        <taxon>Bacteria</taxon>
        <taxon>Bacillati</taxon>
        <taxon>Actinomycetota</taxon>
        <taxon>Actinomycetes</taxon>
        <taxon>Propionibacteriales</taxon>
        <taxon>Propionibacteriaceae</taxon>
        <taxon>Tessaracoccus</taxon>
    </lineage>
</organism>
<feature type="compositionally biased region" description="Basic and acidic residues" evidence="6">
    <location>
        <begin position="297"/>
        <end position="321"/>
    </location>
</feature>
<proteinExistence type="predicted"/>